<name>A0A4R8MD64_9FLAO</name>
<evidence type="ECO:0000256" key="1">
    <source>
        <dbReference type="SAM" id="SignalP"/>
    </source>
</evidence>
<dbReference type="GO" id="GO:0004222">
    <property type="term" value="F:metalloendopeptidase activity"/>
    <property type="evidence" value="ECO:0007669"/>
    <property type="project" value="TreeGrafter"/>
</dbReference>
<dbReference type="SUPFAM" id="SSF51261">
    <property type="entry name" value="Duplicated hybrid motif"/>
    <property type="match status" value="1"/>
</dbReference>
<feature type="chain" id="PRO_5020421741" evidence="1">
    <location>
        <begin position="20"/>
        <end position="303"/>
    </location>
</feature>
<keyword evidence="3" id="KW-0378">Hydrolase</keyword>
<dbReference type="RefSeq" id="WP_133965911.1">
    <property type="nucleotide sequence ID" value="NZ_CANLRM010000001.1"/>
</dbReference>
<dbReference type="InterPro" id="IPR036779">
    <property type="entry name" value="LysM_dom_sf"/>
</dbReference>
<proteinExistence type="predicted"/>
<dbReference type="CDD" id="cd12797">
    <property type="entry name" value="M23_peptidase"/>
    <property type="match status" value="1"/>
</dbReference>
<evidence type="ECO:0000313" key="4">
    <source>
        <dbReference type="Proteomes" id="UP000294824"/>
    </source>
</evidence>
<sequence length="303" mass="34434">MKKVISLIYLLGVFQSLTAQNKTEIKQKLDSLANVYTEYRLNNQLQKKRFEATITSEKWDSINFDPYRNNIKIQPFEITFSDSTYTSPIDGKKVITSRYGWRRGRAHQGIDIDLVTGDSVRTMFDGIVRFARYSSGHGRIVIVRHYNGLETGYAHLSEYQVKANDTVSAGDIIGIGGKSGNARGSHLHLITSYKGNYINPEYLFDFSESNAVRNENLWVTKKWVTAQYHGSKRQTELELLTTKSLAEASHKEDNRKKIHVVRSGETLSGISDKYRISVSRLCKTNSIRKTSLLKIGQKLVVSL</sequence>
<protein>
    <submittedName>
        <fullName evidence="3">Murein DD-endopeptidase MepM/ murein hydrolase activator NlpD</fullName>
    </submittedName>
</protein>
<dbReference type="Proteomes" id="UP000294824">
    <property type="component" value="Unassembled WGS sequence"/>
</dbReference>
<dbReference type="InterPro" id="IPR018392">
    <property type="entry name" value="LysM"/>
</dbReference>
<comment type="caution">
    <text evidence="3">The sequence shown here is derived from an EMBL/GenBank/DDBJ whole genome shotgun (WGS) entry which is preliminary data.</text>
</comment>
<dbReference type="Pfam" id="PF01551">
    <property type="entry name" value="Peptidase_M23"/>
    <property type="match status" value="1"/>
</dbReference>
<evidence type="ECO:0000259" key="2">
    <source>
        <dbReference type="PROSITE" id="PS51782"/>
    </source>
</evidence>
<dbReference type="SUPFAM" id="SSF54106">
    <property type="entry name" value="LysM domain"/>
    <property type="match status" value="1"/>
</dbReference>
<dbReference type="Pfam" id="PF01476">
    <property type="entry name" value="LysM"/>
    <property type="match status" value="1"/>
</dbReference>
<dbReference type="PROSITE" id="PS51782">
    <property type="entry name" value="LYSM"/>
    <property type="match status" value="1"/>
</dbReference>
<dbReference type="Gene3D" id="3.10.350.10">
    <property type="entry name" value="LysM domain"/>
    <property type="match status" value="1"/>
</dbReference>
<evidence type="ECO:0000313" key="3">
    <source>
        <dbReference type="EMBL" id="TDY63729.1"/>
    </source>
</evidence>
<gene>
    <name evidence="3" type="ORF">DFQ06_0618</name>
</gene>
<dbReference type="AlphaFoldDB" id="A0A4R8MD64"/>
<dbReference type="PANTHER" id="PTHR21666:SF270">
    <property type="entry name" value="MUREIN HYDROLASE ACTIVATOR ENVC"/>
    <property type="match status" value="1"/>
</dbReference>
<dbReference type="SMART" id="SM00257">
    <property type="entry name" value="LysM"/>
    <property type="match status" value="1"/>
</dbReference>
<reference evidence="3 4" key="1">
    <citation type="submission" date="2019-03" db="EMBL/GenBank/DDBJ databases">
        <title>Genomic Encyclopedia of Type Strains, Phase III (KMG-III): the genomes of soil and plant-associated and newly described type strains.</title>
        <authorList>
            <person name="Whitman W."/>
        </authorList>
    </citation>
    <scope>NUCLEOTIDE SEQUENCE [LARGE SCALE GENOMIC DNA]</scope>
    <source>
        <strain evidence="3 4">CECT 8301</strain>
    </source>
</reference>
<feature type="signal peptide" evidence="1">
    <location>
        <begin position="1"/>
        <end position="19"/>
    </location>
</feature>
<dbReference type="EMBL" id="SORL01000007">
    <property type="protein sequence ID" value="TDY63729.1"/>
    <property type="molecule type" value="Genomic_DNA"/>
</dbReference>
<dbReference type="CDD" id="cd00118">
    <property type="entry name" value="LysM"/>
    <property type="match status" value="1"/>
</dbReference>
<organism evidence="3 4">
    <name type="scientific">Algibacter lectus</name>
    <dbReference type="NCBI Taxonomy" id="221126"/>
    <lineage>
        <taxon>Bacteria</taxon>
        <taxon>Pseudomonadati</taxon>
        <taxon>Bacteroidota</taxon>
        <taxon>Flavobacteriia</taxon>
        <taxon>Flavobacteriales</taxon>
        <taxon>Flavobacteriaceae</taxon>
        <taxon>Algibacter</taxon>
    </lineage>
</organism>
<keyword evidence="4" id="KW-1185">Reference proteome</keyword>
<dbReference type="Gene3D" id="2.70.70.10">
    <property type="entry name" value="Glucose Permease (Domain IIA)"/>
    <property type="match status" value="1"/>
</dbReference>
<dbReference type="InterPro" id="IPR016047">
    <property type="entry name" value="M23ase_b-sheet_dom"/>
</dbReference>
<feature type="domain" description="LysM" evidence="2">
    <location>
        <begin position="257"/>
        <end position="301"/>
    </location>
</feature>
<dbReference type="InterPro" id="IPR050570">
    <property type="entry name" value="Cell_wall_metabolism_enzyme"/>
</dbReference>
<accession>A0A4R8MD64</accession>
<dbReference type="InterPro" id="IPR011055">
    <property type="entry name" value="Dup_hybrid_motif"/>
</dbReference>
<keyword evidence="1" id="KW-0732">Signal</keyword>
<dbReference type="PANTHER" id="PTHR21666">
    <property type="entry name" value="PEPTIDASE-RELATED"/>
    <property type="match status" value="1"/>
</dbReference>